<dbReference type="AlphaFoldDB" id="A0A2N1J310"/>
<name>A0A2N1J310_9BACT</name>
<protein>
    <recommendedName>
        <fullName evidence="3">Lipoprotein</fullName>
    </recommendedName>
</protein>
<evidence type="ECO:0000313" key="1">
    <source>
        <dbReference type="EMBL" id="PKI80884.1"/>
    </source>
</evidence>
<comment type="caution">
    <text evidence="1">The sequence shown here is derived from an EMBL/GenBank/DDBJ whole genome shotgun (WGS) entry which is preliminary data.</text>
</comment>
<organism evidence="1 2">
    <name type="scientific">Malaciobacter halophilus</name>
    <dbReference type="NCBI Taxonomy" id="197482"/>
    <lineage>
        <taxon>Bacteria</taxon>
        <taxon>Pseudomonadati</taxon>
        <taxon>Campylobacterota</taxon>
        <taxon>Epsilonproteobacteria</taxon>
        <taxon>Campylobacterales</taxon>
        <taxon>Arcobacteraceae</taxon>
        <taxon>Malaciobacter</taxon>
    </lineage>
</organism>
<gene>
    <name evidence="1" type="ORF">CP960_07730</name>
</gene>
<keyword evidence="2" id="KW-1185">Reference proteome</keyword>
<dbReference type="KEGG" id="ahs:AHALO_1419"/>
<reference evidence="1 2" key="1">
    <citation type="submission" date="2017-09" db="EMBL/GenBank/DDBJ databases">
        <title>Genomics of the genus Arcobacter.</title>
        <authorList>
            <person name="Perez-Cataluna A."/>
            <person name="Figueras M.J."/>
            <person name="Salas-Masso N."/>
        </authorList>
    </citation>
    <scope>NUCLEOTIDE SEQUENCE [LARGE SCALE GENOMIC DNA]</scope>
    <source>
        <strain evidence="1 2">DSM 18005</strain>
    </source>
</reference>
<evidence type="ECO:0008006" key="3">
    <source>
        <dbReference type="Google" id="ProtNLM"/>
    </source>
</evidence>
<dbReference type="Proteomes" id="UP000233248">
    <property type="component" value="Unassembled WGS sequence"/>
</dbReference>
<dbReference type="RefSeq" id="WP_101184843.1">
    <property type="nucleotide sequence ID" value="NZ_CP031218.1"/>
</dbReference>
<dbReference type="EMBL" id="NXIF01000027">
    <property type="protein sequence ID" value="PKI80884.1"/>
    <property type="molecule type" value="Genomic_DNA"/>
</dbReference>
<evidence type="ECO:0000313" key="2">
    <source>
        <dbReference type="Proteomes" id="UP000233248"/>
    </source>
</evidence>
<dbReference type="PROSITE" id="PS51257">
    <property type="entry name" value="PROKAR_LIPOPROTEIN"/>
    <property type="match status" value="1"/>
</dbReference>
<dbReference type="OrthoDB" id="5366199at2"/>
<proteinExistence type="predicted"/>
<sequence>MHKKILVSTTIALAILFTGCNSTKQKEVQTSKNENIKKEEVNLNKLYKIDEQKGYTFFKMQTNPIEVFIYDGDYQEKKILDDMKIKSSFYLKGRLLRIEKVYKTKYNDHYGKISKKGLFVSMDDLATYNSK</sequence>
<accession>A0A2N1J310</accession>